<dbReference type="KEGG" id="msl:Msil_2079"/>
<dbReference type="AlphaFoldDB" id="B8ERG6"/>
<dbReference type="PANTHER" id="PTHR43433">
    <property type="entry name" value="HYDROLASE, ALPHA/BETA FOLD FAMILY PROTEIN"/>
    <property type="match status" value="1"/>
</dbReference>
<dbReference type="InterPro" id="IPR029058">
    <property type="entry name" value="AB_hydrolase_fold"/>
</dbReference>
<dbReference type="eggNOG" id="COG0596">
    <property type="taxonomic scope" value="Bacteria"/>
</dbReference>
<evidence type="ECO:0000259" key="2">
    <source>
        <dbReference type="Pfam" id="PF00561"/>
    </source>
</evidence>
<evidence type="ECO:0000313" key="3">
    <source>
        <dbReference type="EMBL" id="ACK51018.1"/>
    </source>
</evidence>
<dbReference type="RefSeq" id="WP_012591088.1">
    <property type="nucleotide sequence ID" value="NC_011666.1"/>
</dbReference>
<dbReference type="EMBL" id="CP001280">
    <property type="protein sequence ID" value="ACK51018.1"/>
    <property type="molecule type" value="Genomic_DNA"/>
</dbReference>
<protein>
    <submittedName>
        <fullName evidence="3">Alpha/beta hydrolase fold protein</fullName>
    </submittedName>
</protein>
<dbReference type="PANTHER" id="PTHR43433:SF5">
    <property type="entry name" value="AB HYDROLASE-1 DOMAIN-CONTAINING PROTEIN"/>
    <property type="match status" value="1"/>
</dbReference>
<evidence type="ECO:0000313" key="4">
    <source>
        <dbReference type="Proteomes" id="UP000002257"/>
    </source>
</evidence>
<feature type="compositionally biased region" description="Basic residues" evidence="1">
    <location>
        <begin position="289"/>
        <end position="346"/>
    </location>
</feature>
<gene>
    <name evidence="3" type="ordered locus">Msil_2079</name>
</gene>
<dbReference type="SUPFAM" id="SSF53474">
    <property type="entry name" value="alpha/beta-Hydrolases"/>
    <property type="match status" value="1"/>
</dbReference>
<feature type="domain" description="AB hydrolase-1" evidence="2">
    <location>
        <begin position="22"/>
        <end position="241"/>
    </location>
</feature>
<dbReference type="Gene3D" id="3.40.50.1820">
    <property type="entry name" value="alpha/beta hydrolase"/>
    <property type="match status" value="1"/>
</dbReference>
<dbReference type="PRINTS" id="PR00111">
    <property type="entry name" value="ABHYDROLASE"/>
</dbReference>
<keyword evidence="3" id="KW-0378">Hydrolase</keyword>
<dbReference type="HOGENOM" id="CLU_020336_50_3_5"/>
<dbReference type="GO" id="GO:0016787">
    <property type="term" value="F:hydrolase activity"/>
    <property type="evidence" value="ECO:0007669"/>
    <property type="project" value="UniProtKB-KW"/>
</dbReference>
<evidence type="ECO:0000256" key="1">
    <source>
        <dbReference type="SAM" id="MobiDB-lite"/>
    </source>
</evidence>
<accession>B8ERG6</accession>
<dbReference type="InterPro" id="IPR000073">
    <property type="entry name" value="AB_hydrolase_1"/>
</dbReference>
<keyword evidence="4" id="KW-1185">Reference proteome</keyword>
<dbReference type="InterPro" id="IPR050471">
    <property type="entry name" value="AB_hydrolase"/>
</dbReference>
<reference evidence="3 4" key="1">
    <citation type="journal article" date="2010" name="J. Bacteriol.">
        <title>Complete genome sequence of the aerobic facultative methanotroph Methylocella silvestris BL2.</title>
        <authorList>
            <person name="Chen Y."/>
            <person name="Crombie A."/>
            <person name="Rahman M.T."/>
            <person name="Dedysh S.N."/>
            <person name="Liesack W."/>
            <person name="Stott M.B."/>
            <person name="Alam M."/>
            <person name="Theisen A.R."/>
            <person name="Murrell J.C."/>
            <person name="Dunfield P.F."/>
        </authorList>
    </citation>
    <scope>NUCLEOTIDE SEQUENCE [LARGE SCALE GENOMIC DNA]</scope>
    <source>
        <strain evidence="4">DSM 15510 / CIP 108128 / LMG 27833 / NCIMB 13906 / BL2</strain>
    </source>
</reference>
<organism evidence="3 4">
    <name type="scientific">Methylocella silvestris (strain DSM 15510 / CIP 108128 / LMG 27833 / NCIMB 13906 / BL2)</name>
    <dbReference type="NCBI Taxonomy" id="395965"/>
    <lineage>
        <taxon>Bacteria</taxon>
        <taxon>Pseudomonadati</taxon>
        <taxon>Pseudomonadota</taxon>
        <taxon>Alphaproteobacteria</taxon>
        <taxon>Hyphomicrobiales</taxon>
        <taxon>Beijerinckiaceae</taxon>
        <taxon>Methylocella</taxon>
    </lineage>
</organism>
<name>B8ERG6_METSB</name>
<sequence length="360" mass="37621">MSEIIVAGEPFNIRLDGDADAPVLILAHQLGGALQVWDRLAPALSERFRVLRYDSRGHGSSVANPGPYSIAGLARDAIGLLDALQIEKAHWIGLSMGAIVGQAAMLLAPARIGRAVLANTAAQLGTPDLWNARISAMRADGGAGIASATQERWFTPEFCEAEPAAVKAVMDDFRATPVEGYASACGALRDVDLREAIRSISHETLVIVGARDPSAPPALGAYVASVIEGARLVTLETSHISPVEDVEGFLEATLEFLTAPEPVARPALAAGKTAPRRKSLQRVLAGRAPAKKAPAKKAAAKKAPAKKAPAKKSAAKKTAPKKSAAKKAVSVKKGTKKPGGSRRKGARGSLRTVRASKLKQ</sequence>
<dbReference type="Proteomes" id="UP000002257">
    <property type="component" value="Chromosome"/>
</dbReference>
<feature type="region of interest" description="Disordered" evidence="1">
    <location>
        <begin position="267"/>
        <end position="360"/>
    </location>
</feature>
<dbReference type="STRING" id="395965.Msil_2079"/>
<proteinExistence type="predicted"/>
<dbReference type="Pfam" id="PF00561">
    <property type="entry name" value="Abhydrolase_1"/>
    <property type="match status" value="1"/>
</dbReference>